<evidence type="ECO:0000313" key="3">
    <source>
        <dbReference type="EMBL" id="PPE64859.1"/>
    </source>
</evidence>
<accession>A0A2S5SQ77</accession>
<feature type="domain" description="PET hydrolase/cutinase-like" evidence="2">
    <location>
        <begin position="24"/>
        <end position="86"/>
    </location>
</feature>
<dbReference type="InterPro" id="IPR041127">
    <property type="entry name" value="PET_hydrolase/cutinase-like"/>
</dbReference>
<keyword evidence="3" id="KW-0378">Hydrolase</keyword>
<name>A0A2S5SQ77_9BURK</name>
<feature type="non-terminal residue" evidence="3">
    <location>
        <position position="87"/>
    </location>
</feature>
<keyword evidence="1" id="KW-0732">Signal</keyword>
<sequence>MNQLRSLSLAACAAAALLCTAGTAHAQFQKGPDPTAAALERDGPFAIRSTSVSRLVSGFGGGRLYYPTATGTYGAIAVSPGYTGTSS</sequence>
<dbReference type="Proteomes" id="UP000238605">
    <property type="component" value="Unassembled WGS sequence"/>
</dbReference>
<comment type="caution">
    <text evidence="3">The sequence shown here is derived from an EMBL/GenBank/DDBJ whole genome shotgun (WGS) entry which is preliminary data.</text>
</comment>
<reference evidence="3 4" key="1">
    <citation type="submission" date="2018-02" db="EMBL/GenBank/DDBJ databases">
        <title>Reclassifiation of [Polyangium] brachysporum DSM 7029 as Guopingzhaonella breviflexa gen. nov., sp. nov., a member of the family Comamonadaceae.</title>
        <authorList>
            <person name="Tang B."/>
        </authorList>
    </citation>
    <scope>NUCLEOTIDE SEQUENCE [LARGE SCALE GENOMIC DNA]</scope>
    <source>
        <strain evidence="3 4">BCRC 80649</strain>
    </source>
</reference>
<dbReference type="EMBL" id="PSNX01000033">
    <property type="protein sequence ID" value="PPE64859.1"/>
    <property type="molecule type" value="Genomic_DNA"/>
</dbReference>
<dbReference type="Gene3D" id="3.40.50.1820">
    <property type="entry name" value="alpha/beta hydrolase"/>
    <property type="match status" value="1"/>
</dbReference>
<dbReference type="GO" id="GO:0016787">
    <property type="term" value="F:hydrolase activity"/>
    <property type="evidence" value="ECO:0007669"/>
    <property type="project" value="UniProtKB-KW"/>
</dbReference>
<dbReference type="InterPro" id="IPR029058">
    <property type="entry name" value="AB_hydrolase_fold"/>
</dbReference>
<feature type="signal peptide" evidence="1">
    <location>
        <begin position="1"/>
        <end position="26"/>
    </location>
</feature>
<protein>
    <submittedName>
        <fullName evidence="3">Alpha/beta hydrolase</fullName>
    </submittedName>
</protein>
<proteinExistence type="predicted"/>
<evidence type="ECO:0000313" key="4">
    <source>
        <dbReference type="Proteomes" id="UP000238605"/>
    </source>
</evidence>
<dbReference type="AlphaFoldDB" id="A0A2S5SQ77"/>
<feature type="chain" id="PRO_5015522502" evidence="1">
    <location>
        <begin position="27"/>
        <end position="87"/>
    </location>
</feature>
<evidence type="ECO:0000256" key="1">
    <source>
        <dbReference type="SAM" id="SignalP"/>
    </source>
</evidence>
<gene>
    <name evidence="3" type="ORF">C1704_17370</name>
</gene>
<organism evidence="3 4">
    <name type="scientific">Caldimonas caldifontis</name>
    <dbReference type="NCBI Taxonomy" id="1452508"/>
    <lineage>
        <taxon>Bacteria</taxon>
        <taxon>Pseudomonadati</taxon>
        <taxon>Pseudomonadota</taxon>
        <taxon>Betaproteobacteria</taxon>
        <taxon>Burkholderiales</taxon>
        <taxon>Sphaerotilaceae</taxon>
        <taxon>Caldimonas</taxon>
    </lineage>
</organism>
<keyword evidence="4" id="KW-1185">Reference proteome</keyword>
<dbReference type="Pfam" id="PF12740">
    <property type="entry name" value="PETase"/>
    <property type="match status" value="1"/>
</dbReference>
<evidence type="ECO:0000259" key="2">
    <source>
        <dbReference type="Pfam" id="PF12740"/>
    </source>
</evidence>